<dbReference type="NCBIfam" id="NF041239">
    <property type="entry name" value="Moor_selen_rel"/>
    <property type="match status" value="1"/>
</dbReference>
<dbReference type="RefSeq" id="WP_302049521.1">
    <property type="nucleotide sequence ID" value="NZ_JAMJEV010000016.1"/>
</dbReference>
<keyword evidence="2" id="KW-1185">Reference proteome</keyword>
<evidence type="ECO:0000313" key="1">
    <source>
        <dbReference type="EMBL" id="MDO0824668.1"/>
    </source>
</evidence>
<evidence type="ECO:0008006" key="3">
    <source>
        <dbReference type="Google" id="ProtNLM"/>
    </source>
</evidence>
<organism evidence="1 2">
    <name type="scientific">Desulfosporosinus nitroreducens</name>
    <dbReference type="NCBI Taxonomy" id="2018668"/>
    <lineage>
        <taxon>Bacteria</taxon>
        <taxon>Bacillati</taxon>
        <taxon>Bacillota</taxon>
        <taxon>Clostridia</taxon>
        <taxon>Eubacteriales</taxon>
        <taxon>Desulfitobacteriaceae</taxon>
        <taxon>Desulfosporosinus</taxon>
    </lineage>
</organism>
<dbReference type="EMBL" id="JAMJEV010000016">
    <property type="protein sequence ID" value="MDO0824668.1"/>
    <property type="molecule type" value="Genomic_DNA"/>
</dbReference>
<proteinExistence type="predicted"/>
<dbReference type="InterPro" id="IPR049744">
    <property type="entry name" value="CC/Se_fam"/>
</dbReference>
<reference evidence="1" key="1">
    <citation type="submission" date="2022-05" db="EMBL/GenBank/DDBJ databases">
        <title>Expanded diversity of anoxic marine methylotrophy in a Black Sea sulfate reducing microorganism.</title>
        <authorList>
            <person name="Fischer P.Q."/>
            <person name="Stams A.J.M."/>
            <person name="Villanueva L."/>
            <person name="Sousa D.Z."/>
        </authorList>
    </citation>
    <scope>NUCLEOTIDE SEQUENCE</scope>
    <source>
        <strain evidence="1">P130</strain>
    </source>
</reference>
<comment type="caution">
    <text evidence="1">The sequence shown here is derived from an EMBL/GenBank/DDBJ whole genome shotgun (WGS) entry which is preliminary data.</text>
</comment>
<gene>
    <name evidence="1" type="ORF">M8H41_17680</name>
</gene>
<sequence>MVVPQVDLQVDLSEQAIVYIKERGGILTIDEAPQTGCCTNIVFLGAHSGKPQEEGYFGMKEQDGIKIFYDPFIIKKDKHYEVVLEGFFKWKTLRVY</sequence>
<evidence type="ECO:0000313" key="2">
    <source>
        <dbReference type="Proteomes" id="UP001176021"/>
    </source>
</evidence>
<accession>A0ABT8QTH9</accession>
<dbReference type="Proteomes" id="UP001176021">
    <property type="component" value="Unassembled WGS sequence"/>
</dbReference>
<name>A0ABT8QTH9_9FIRM</name>
<protein>
    <recommendedName>
        <fullName evidence="3">FeS cluster biogenesis domain-containing protein</fullName>
    </recommendedName>
</protein>